<dbReference type="InterPro" id="IPR013785">
    <property type="entry name" value="Aldolase_TIM"/>
</dbReference>
<dbReference type="GO" id="GO:0006355">
    <property type="term" value="P:regulation of DNA-templated transcription"/>
    <property type="evidence" value="ECO:0007669"/>
    <property type="project" value="InterPro"/>
</dbReference>
<dbReference type="GO" id="GO:0003723">
    <property type="term" value="F:RNA binding"/>
    <property type="evidence" value="ECO:0007669"/>
    <property type="project" value="UniProtKB-KW"/>
</dbReference>
<evidence type="ECO:0000256" key="1">
    <source>
        <dbReference type="PIRNR" id="PIRNR016897"/>
    </source>
</evidence>
<organism evidence="2 3">
    <name type="scientific">Jeotgalicoccus meleagridis</name>
    <dbReference type="NCBI Taxonomy" id="2759181"/>
    <lineage>
        <taxon>Bacteria</taxon>
        <taxon>Bacillati</taxon>
        <taxon>Bacillota</taxon>
        <taxon>Bacilli</taxon>
        <taxon>Bacillales</taxon>
        <taxon>Staphylococcaceae</taxon>
        <taxon>Jeotgalicoccus</taxon>
    </lineage>
</organism>
<keyword evidence="1" id="KW-0805">Transcription regulation</keyword>
<keyword evidence="3" id="KW-1185">Reference proteome</keyword>
<evidence type="ECO:0000313" key="3">
    <source>
        <dbReference type="Proteomes" id="UP000589351"/>
    </source>
</evidence>
<dbReference type="PANTHER" id="PTHR35787">
    <property type="entry name" value="GLYCEROL UPTAKE OPERON ANTITERMINATOR REGULATORY PROTEIN"/>
    <property type="match status" value="1"/>
</dbReference>
<comment type="caution">
    <text evidence="2">The sequence shown here is derived from an EMBL/GenBank/DDBJ whole genome shotgun (WGS) entry which is preliminary data.</text>
</comment>
<dbReference type="InterPro" id="IPR006699">
    <property type="entry name" value="GlpP"/>
</dbReference>
<comment type="function">
    <text evidence="1">Regulates expression of the glpD operon. In the presence of glycerol 3-phosphate (G3P) causes antitermination of transcription of glpD at the inverted repeat of the leader region to enhance its transcription. Binds and stabilizes glpD leader mRNA.</text>
</comment>
<name>A0A6V7RAX9_9STAP</name>
<dbReference type="SUPFAM" id="SSF110391">
    <property type="entry name" value="GlpP-like"/>
    <property type="match status" value="1"/>
</dbReference>
<dbReference type="Pfam" id="PF04309">
    <property type="entry name" value="G3P_antiterm"/>
    <property type="match status" value="1"/>
</dbReference>
<gene>
    <name evidence="2" type="primary">glpP</name>
    <name evidence="2" type="ORF">JEODO184_00609</name>
</gene>
<keyword evidence="1" id="KW-0694">RNA-binding</keyword>
<dbReference type="EMBL" id="CAJEWD010000004">
    <property type="protein sequence ID" value="CAD2074025.1"/>
    <property type="molecule type" value="Genomic_DNA"/>
</dbReference>
<dbReference type="AlphaFoldDB" id="A0A6V7RAX9"/>
<protein>
    <recommendedName>
        <fullName evidence="1">Glycerol uptake operon antiterminator regulatory protein</fullName>
    </recommendedName>
</protein>
<reference evidence="2 3" key="1">
    <citation type="submission" date="2020-07" db="EMBL/GenBank/DDBJ databases">
        <authorList>
            <person name="Criscuolo A."/>
        </authorList>
    </citation>
    <scope>NUCLEOTIDE SEQUENCE [LARGE SCALE GENOMIC DNA]</scope>
    <source>
        <strain evidence="2">CIP111649</strain>
    </source>
</reference>
<keyword evidence="1" id="KW-0804">Transcription</keyword>
<keyword evidence="1" id="KW-0319">Glycerol metabolism</keyword>
<dbReference type="PIRSF" id="PIRSF016897">
    <property type="entry name" value="GlpP"/>
    <property type="match status" value="1"/>
</dbReference>
<dbReference type="PANTHER" id="PTHR35787:SF1">
    <property type="entry name" value="GLYCEROL UPTAKE OPERON ANTITERMINATOR REGULATORY PROTEIN"/>
    <property type="match status" value="1"/>
</dbReference>
<dbReference type="GO" id="GO:0006071">
    <property type="term" value="P:glycerol metabolic process"/>
    <property type="evidence" value="ECO:0007669"/>
    <property type="project" value="UniProtKB-UniRule"/>
</dbReference>
<dbReference type="RefSeq" id="WP_185125153.1">
    <property type="nucleotide sequence ID" value="NZ_CAJEWD010000004.1"/>
</dbReference>
<evidence type="ECO:0000313" key="2">
    <source>
        <dbReference type="EMBL" id="CAD2074025.1"/>
    </source>
</evidence>
<dbReference type="Gene3D" id="3.20.20.70">
    <property type="entry name" value="Aldolase class I"/>
    <property type="match status" value="1"/>
</dbReference>
<sequence length="188" mass="21420">MIKDKNLIASVLNFKQLEQAIEFKENLKCVFILFGNISNLKDIVQLLNDANIPSYVHIEYISGLKVDDYAFKFLKNNIKVKGIITTKSGHIKRAHKENLEVVQRSFIVDTRMLKLTLRGLDSNKPDYLEIMPALVSNLIPEMKKHTGIPIITGGLVNDEYVYEKAIENGADAVSTSNIKMWKYISNNY</sequence>
<accession>A0A6V7RAX9</accession>
<dbReference type="Proteomes" id="UP000589351">
    <property type="component" value="Unassembled WGS sequence"/>
</dbReference>
<proteinExistence type="predicted"/>